<keyword evidence="13" id="KW-1185">Reference proteome</keyword>
<dbReference type="Pfam" id="PF09312">
    <property type="entry name" value="SurA_N"/>
    <property type="match status" value="1"/>
</dbReference>
<dbReference type="SUPFAM" id="SSF109998">
    <property type="entry name" value="Triger factor/SurA peptide-binding domain-like"/>
    <property type="match status" value="1"/>
</dbReference>
<dbReference type="InterPro" id="IPR015391">
    <property type="entry name" value="SurA_N"/>
</dbReference>
<evidence type="ECO:0000256" key="5">
    <source>
        <dbReference type="ARBA" id="ARBA00023186"/>
    </source>
</evidence>
<dbReference type="Gene3D" id="3.10.50.40">
    <property type="match status" value="1"/>
</dbReference>
<dbReference type="InterPro" id="IPR000297">
    <property type="entry name" value="PPIase_PpiC"/>
</dbReference>
<evidence type="ECO:0000256" key="6">
    <source>
        <dbReference type="ARBA" id="ARBA00023235"/>
    </source>
</evidence>
<reference evidence="12 13" key="1">
    <citation type="submission" date="2023-07" db="EMBL/GenBank/DDBJ databases">
        <title>Sorghum-associated microbial communities from plants grown in Nebraska, USA.</title>
        <authorList>
            <person name="Schachtman D."/>
        </authorList>
    </citation>
    <scope>NUCLEOTIDE SEQUENCE [LARGE SCALE GENOMIC DNA]</scope>
    <source>
        <strain evidence="12 13">584</strain>
    </source>
</reference>
<keyword evidence="5" id="KW-0143">Chaperone</keyword>
<feature type="signal peptide" evidence="10">
    <location>
        <begin position="1"/>
        <end position="26"/>
    </location>
</feature>
<dbReference type="PANTHER" id="PTHR47637">
    <property type="entry name" value="CHAPERONE SURA"/>
    <property type="match status" value="1"/>
</dbReference>
<evidence type="ECO:0000313" key="13">
    <source>
        <dbReference type="Proteomes" id="UP001262410"/>
    </source>
</evidence>
<feature type="chain" id="PRO_5045606706" description="Parvulin-like PPIase" evidence="10">
    <location>
        <begin position="27"/>
        <end position="433"/>
    </location>
</feature>
<dbReference type="RefSeq" id="WP_309799261.1">
    <property type="nucleotide sequence ID" value="NZ_JAVDPW010000010.1"/>
</dbReference>
<sequence>MIRRLSAPFIALVLALVSVAAPSALAQTRAAPAPAASAVGTIAAVVNDDVITVTDLQLRLRLALMSSGLPASQENQQRMLPQVLRLLIDEKLQGQEASRTGVAVPAQDVDKALASIAGQNHLSTQQLFTMLKSTGVPQAALEDQVRAQLAWRQLVQRRFVSQVEVSDTQIDEVVERLRANQGKPQYLVASIFLAVDQDSNDAQVRALADRLVSEVRKGAPFPAVARQFSQAAGAQNGGDMGWVLAGQLEPALDQVLGGMTQGQVSDPIRTLGGYNILLVRDKRVVNAQTATGVKVRLNQIVVPVPSTAPANRVDTVVGQMRNDFKDISGCEAFRTKVKELGVTANPDLGDVLLSRLPQGMRQVVSGLADGQVSPPMRVSDGVAVMMVCSRADAGGDGIDRDQIRAGLAEQRIDMMQRRLLRDLRGNAYIDIRL</sequence>
<comment type="caution">
    <text evidence="12">The sequence shown here is derived from an EMBL/GenBank/DDBJ whole genome shotgun (WGS) entry which is preliminary data.</text>
</comment>
<evidence type="ECO:0000256" key="10">
    <source>
        <dbReference type="SAM" id="SignalP"/>
    </source>
</evidence>
<feature type="domain" description="PpiC" evidence="11">
    <location>
        <begin position="183"/>
        <end position="281"/>
    </location>
</feature>
<evidence type="ECO:0000256" key="4">
    <source>
        <dbReference type="ARBA" id="ARBA00023110"/>
    </source>
</evidence>
<dbReference type="GO" id="GO:0003755">
    <property type="term" value="F:peptidyl-prolyl cis-trans isomerase activity"/>
    <property type="evidence" value="ECO:0007669"/>
    <property type="project" value="UniProtKB-EC"/>
</dbReference>
<dbReference type="InterPro" id="IPR027304">
    <property type="entry name" value="Trigger_fact/SurA_dom_sf"/>
</dbReference>
<evidence type="ECO:0000256" key="2">
    <source>
        <dbReference type="ARBA" id="ARBA00022729"/>
    </source>
</evidence>
<keyword evidence="4 9" id="KW-0697">Rotamase</keyword>
<dbReference type="PROSITE" id="PS50198">
    <property type="entry name" value="PPIC_PPIASE_2"/>
    <property type="match status" value="1"/>
</dbReference>
<dbReference type="InterPro" id="IPR046357">
    <property type="entry name" value="PPIase_dom_sf"/>
</dbReference>
<keyword evidence="2 10" id="KW-0732">Signal</keyword>
<dbReference type="Pfam" id="PF00639">
    <property type="entry name" value="Rotamase"/>
    <property type="match status" value="1"/>
</dbReference>
<name>A0ABU1JW24_9PROT</name>
<organism evidence="12 13">
    <name type="scientific">Inquilinus ginsengisoli</name>
    <dbReference type="NCBI Taxonomy" id="363840"/>
    <lineage>
        <taxon>Bacteria</taxon>
        <taxon>Pseudomonadati</taxon>
        <taxon>Pseudomonadota</taxon>
        <taxon>Alphaproteobacteria</taxon>
        <taxon>Rhodospirillales</taxon>
        <taxon>Rhodospirillaceae</taxon>
        <taxon>Inquilinus</taxon>
    </lineage>
</organism>
<dbReference type="PANTHER" id="PTHR47637:SF1">
    <property type="entry name" value="CHAPERONE SURA"/>
    <property type="match status" value="1"/>
</dbReference>
<keyword evidence="6 9" id="KW-0413">Isomerase</keyword>
<evidence type="ECO:0000256" key="3">
    <source>
        <dbReference type="ARBA" id="ARBA00022764"/>
    </source>
</evidence>
<protein>
    <recommendedName>
        <fullName evidence="1">Parvulin-like PPIase</fullName>
    </recommendedName>
    <alternativeName>
        <fullName evidence="7">Peptidyl-prolyl cis-trans isomerase plp</fullName>
    </alternativeName>
    <alternativeName>
        <fullName evidence="8">Rotamase plp</fullName>
    </alternativeName>
</protein>
<gene>
    <name evidence="12" type="ORF">E9232_005367</name>
</gene>
<dbReference type="Proteomes" id="UP001262410">
    <property type="component" value="Unassembled WGS sequence"/>
</dbReference>
<dbReference type="Gene3D" id="1.10.4030.10">
    <property type="entry name" value="Porin chaperone SurA, peptide-binding domain"/>
    <property type="match status" value="1"/>
</dbReference>
<evidence type="ECO:0000313" key="12">
    <source>
        <dbReference type="EMBL" id="MDR6292822.1"/>
    </source>
</evidence>
<accession>A0ABU1JW24</accession>
<proteinExistence type="predicted"/>
<evidence type="ECO:0000256" key="7">
    <source>
        <dbReference type="ARBA" id="ARBA00030642"/>
    </source>
</evidence>
<dbReference type="EMBL" id="JAVDPW010000010">
    <property type="protein sequence ID" value="MDR6292822.1"/>
    <property type="molecule type" value="Genomic_DNA"/>
</dbReference>
<evidence type="ECO:0000256" key="9">
    <source>
        <dbReference type="PROSITE-ProRule" id="PRU00278"/>
    </source>
</evidence>
<dbReference type="InterPro" id="IPR050280">
    <property type="entry name" value="OMP_Chaperone_SurA"/>
</dbReference>
<keyword evidence="3" id="KW-0574">Periplasm</keyword>
<evidence type="ECO:0000256" key="8">
    <source>
        <dbReference type="ARBA" id="ARBA00031484"/>
    </source>
</evidence>
<dbReference type="SUPFAM" id="SSF54534">
    <property type="entry name" value="FKBP-like"/>
    <property type="match status" value="2"/>
</dbReference>
<evidence type="ECO:0000259" key="11">
    <source>
        <dbReference type="PROSITE" id="PS50198"/>
    </source>
</evidence>
<evidence type="ECO:0000256" key="1">
    <source>
        <dbReference type="ARBA" id="ARBA00018370"/>
    </source>
</evidence>